<dbReference type="AlphaFoldDB" id="K0R8Q7"/>
<accession>K0R8Q7</accession>
<comment type="caution">
    <text evidence="2">The sequence shown here is derived from an EMBL/GenBank/DDBJ whole genome shotgun (WGS) entry which is preliminary data.</text>
</comment>
<evidence type="ECO:0000256" key="1">
    <source>
        <dbReference type="SAM" id="MobiDB-lite"/>
    </source>
</evidence>
<sequence>MPSRKKQKGKGKSMQKKEMRQFSNATPAEIIRGIHGGKPGAIRALAGFVSQHEGSVPYDELERDGVTEALLRNLQRCDESLASVFGTAQDRPSVIVTLPAFCLTALVKIVTESHNKQEVCRKIADGISPVIKCMVHERRVFFQSTESWFETATRDVAVRDKARWPPAISWPGNLLEPVPQESKNFGIPVPIAFKLLKSIGAVAMAEGSQLSVIVGMIRSYGYMCQDRDISTDFSRNKLADIIPSLIRGGCVDETVMKELAELRDISPEFIARCMVPIICSSDSRFAGALRSGLFATTLSICAQLGRQDICVKFFGGLENGKSGIRADELASRMIDVLYMLRLHHKTHKVLGSMATLDFQGLEDKLEHISRDAQVSVCANCLRTFDRKVLKWCKGTNMLEPFCSRECLRESWDAEVCTDFSAVVEEDDDKRLISLKRNILQAGSKVFRDTVGIVMREYGQAIARGQGLTTTIDLREFPPRVSSGLPSVDPSGCVHVTFIAEDFRGSKDGGGRRVLVLRKRFAI</sequence>
<gene>
    <name evidence="2" type="ORF">THAOC_31137</name>
</gene>
<evidence type="ECO:0000313" key="2">
    <source>
        <dbReference type="EMBL" id="EJK49933.1"/>
    </source>
</evidence>
<evidence type="ECO:0000313" key="3">
    <source>
        <dbReference type="Proteomes" id="UP000266841"/>
    </source>
</evidence>
<proteinExistence type="predicted"/>
<dbReference type="EMBL" id="AGNL01044325">
    <property type="protein sequence ID" value="EJK49933.1"/>
    <property type="molecule type" value="Genomic_DNA"/>
</dbReference>
<name>K0R8Q7_THAOC</name>
<dbReference type="Proteomes" id="UP000266841">
    <property type="component" value="Unassembled WGS sequence"/>
</dbReference>
<organism evidence="2 3">
    <name type="scientific">Thalassiosira oceanica</name>
    <name type="common">Marine diatom</name>
    <dbReference type="NCBI Taxonomy" id="159749"/>
    <lineage>
        <taxon>Eukaryota</taxon>
        <taxon>Sar</taxon>
        <taxon>Stramenopiles</taxon>
        <taxon>Ochrophyta</taxon>
        <taxon>Bacillariophyta</taxon>
        <taxon>Coscinodiscophyceae</taxon>
        <taxon>Thalassiosirophycidae</taxon>
        <taxon>Thalassiosirales</taxon>
        <taxon>Thalassiosiraceae</taxon>
        <taxon>Thalassiosira</taxon>
    </lineage>
</organism>
<feature type="compositionally biased region" description="Basic residues" evidence="1">
    <location>
        <begin position="1"/>
        <end position="14"/>
    </location>
</feature>
<keyword evidence="3" id="KW-1185">Reference proteome</keyword>
<reference evidence="2 3" key="1">
    <citation type="journal article" date="2012" name="Genome Biol.">
        <title>Genome and low-iron response of an oceanic diatom adapted to chronic iron limitation.</title>
        <authorList>
            <person name="Lommer M."/>
            <person name="Specht M."/>
            <person name="Roy A.S."/>
            <person name="Kraemer L."/>
            <person name="Andreson R."/>
            <person name="Gutowska M.A."/>
            <person name="Wolf J."/>
            <person name="Bergner S.V."/>
            <person name="Schilhabel M.B."/>
            <person name="Klostermeier U.C."/>
            <person name="Beiko R.G."/>
            <person name="Rosenstiel P."/>
            <person name="Hippler M."/>
            <person name="Laroche J."/>
        </authorList>
    </citation>
    <scope>NUCLEOTIDE SEQUENCE [LARGE SCALE GENOMIC DNA]</scope>
    <source>
        <strain evidence="2 3">CCMP1005</strain>
    </source>
</reference>
<feature type="region of interest" description="Disordered" evidence="1">
    <location>
        <begin position="1"/>
        <end position="22"/>
    </location>
</feature>
<protein>
    <submittedName>
        <fullName evidence="2">Uncharacterized protein</fullName>
    </submittedName>
</protein>